<organism evidence="18 19">
    <name type="scientific">Halomonas marinisediminis</name>
    <dbReference type="NCBI Taxonomy" id="2546095"/>
    <lineage>
        <taxon>Bacteria</taxon>
        <taxon>Pseudomonadati</taxon>
        <taxon>Pseudomonadota</taxon>
        <taxon>Gammaproteobacteria</taxon>
        <taxon>Oceanospirillales</taxon>
        <taxon>Halomonadaceae</taxon>
        <taxon>Halomonas</taxon>
    </lineage>
</organism>
<dbReference type="PANTHER" id="PTHR34848:SF1">
    <property type="entry name" value="BIFUNCTIONAL ADENOSYLCOBALAMIN BIOSYNTHESIS PROTEIN COBU"/>
    <property type="match status" value="1"/>
</dbReference>
<evidence type="ECO:0000256" key="5">
    <source>
        <dbReference type="ARBA" id="ARBA00004692"/>
    </source>
</evidence>
<dbReference type="Proteomes" id="UP000294823">
    <property type="component" value="Unassembled WGS sequence"/>
</dbReference>
<keyword evidence="13 18" id="KW-0418">Kinase</keyword>
<comment type="caution">
    <text evidence="18">The sequence shown here is derived from an EMBL/GenBank/DDBJ whole genome shotgun (WGS) entry which is preliminary data.</text>
</comment>
<evidence type="ECO:0000256" key="2">
    <source>
        <dbReference type="ARBA" id="ARBA00000711"/>
    </source>
</evidence>
<dbReference type="InterPro" id="IPR027417">
    <property type="entry name" value="P-loop_NTPase"/>
</dbReference>
<evidence type="ECO:0000256" key="8">
    <source>
        <dbReference type="ARBA" id="ARBA00012016"/>
    </source>
</evidence>
<comment type="catalytic activity">
    <reaction evidence="1">
        <text>adenosylcob(III)inamide + ATP = adenosylcob(III)inamide phosphate + ADP + H(+)</text>
        <dbReference type="Rhea" id="RHEA:15769"/>
        <dbReference type="ChEBI" id="CHEBI:2480"/>
        <dbReference type="ChEBI" id="CHEBI:15378"/>
        <dbReference type="ChEBI" id="CHEBI:30616"/>
        <dbReference type="ChEBI" id="CHEBI:58502"/>
        <dbReference type="ChEBI" id="CHEBI:456216"/>
        <dbReference type="EC" id="2.7.1.156"/>
    </reaction>
</comment>
<keyword evidence="11" id="KW-0808">Transferase</keyword>
<dbReference type="PANTHER" id="PTHR34848">
    <property type="match status" value="1"/>
</dbReference>
<evidence type="ECO:0000256" key="4">
    <source>
        <dbReference type="ARBA" id="ARBA00003889"/>
    </source>
</evidence>
<comment type="pathway">
    <text evidence="5">Cofactor biosynthesis; adenosylcobalamin biosynthesis; adenosylcobalamin from cob(II)yrinate a,c-diamide: step 6/7.</text>
</comment>
<evidence type="ECO:0000256" key="9">
    <source>
        <dbReference type="ARBA" id="ARBA00012523"/>
    </source>
</evidence>
<sequence length="143" mass="15710">MQCFIGGACSGRRELVDERFPAAHWERLNPGQGVADWLGDLPEGATLVVTGWAGWLTAALAEDGDDGVRQGWRAMLEALAARETRGLEVVLILDEMGRGIVPMAPEARRLRDLNGWLVQEVASRCSAVWYVRHGLARRLDSGE</sequence>
<keyword evidence="14" id="KW-0067">ATP-binding</keyword>
<keyword evidence="12" id="KW-0547">Nucleotide-binding</keyword>
<evidence type="ECO:0000256" key="1">
    <source>
        <dbReference type="ARBA" id="ARBA00000312"/>
    </source>
</evidence>
<name>A0ABY2DAH2_9GAMM</name>
<comment type="catalytic activity">
    <reaction evidence="3">
        <text>adenosylcob(III)inamide + GTP = adenosylcob(III)inamide phosphate + GDP + H(+)</text>
        <dbReference type="Rhea" id="RHEA:15765"/>
        <dbReference type="ChEBI" id="CHEBI:2480"/>
        <dbReference type="ChEBI" id="CHEBI:15378"/>
        <dbReference type="ChEBI" id="CHEBI:37565"/>
        <dbReference type="ChEBI" id="CHEBI:58189"/>
        <dbReference type="ChEBI" id="CHEBI:58502"/>
        <dbReference type="EC" id="2.7.1.156"/>
    </reaction>
</comment>
<reference evidence="18 19" key="1">
    <citation type="submission" date="2019-03" db="EMBL/GenBank/DDBJ databases">
        <title>Halomonas marinisediminis sp. nov., a moderately halophilic bacterium isolated from the Bohai Gulf.</title>
        <authorList>
            <person name="Ji X."/>
        </authorList>
    </citation>
    <scope>NUCLEOTIDE SEQUENCE [LARGE SCALE GENOMIC DNA]</scope>
    <source>
        <strain evidence="18 19">204</strain>
    </source>
</reference>
<evidence type="ECO:0000256" key="12">
    <source>
        <dbReference type="ARBA" id="ARBA00022741"/>
    </source>
</evidence>
<evidence type="ECO:0000256" key="3">
    <source>
        <dbReference type="ARBA" id="ARBA00001522"/>
    </source>
</evidence>
<comment type="function">
    <text evidence="4">Catalyzes ATP-dependent phosphorylation of adenosylcobinamide and addition of GMP to adenosylcobinamide phosphate.</text>
</comment>
<protein>
    <recommendedName>
        <fullName evidence="16">Adenosylcobinamide kinase</fullName>
        <ecNumber evidence="8">2.7.1.156</ecNumber>
        <ecNumber evidence="9">2.7.7.62</ecNumber>
    </recommendedName>
    <alternativeName>
        <fullName evidence="17">Adenosylcobinamide-phosphate guanylyltransferase</fullName>
    </alternativeName>
</protein>
<dbReference type="InterPro" id="IPR003203">
    <property type="entry name" value="CobU/CobP"/>
</dbReference>
<accession>A0ABY2DAH2</accession>
<evidence type="ECO:0000256" key="7">
    <source>
        <dbReference type="ARBA" id="ARBA00007490"/>
    </source>
</evidence>
<evidence type="ECO:0000313" key="18">
    <source>
        <dbReference type="EMBL" id="TDB05181.1"/>
    </source>
</evidence>
<dbReference type="Pfam" id="PF02283">
    <property type="entry name" value="CobU"/>
    <property type="match status" value="1"/>
</dbReference>
<comment type="pathway">
    <text evidence="6">Cofactor biosynthesis; adenosylcobalamin biosynthesis; adenosylcobalamin from cob(II)yrinate a,c-diamide: step 5/7.</text>
</comment>
<comment type="similarity">
    <text evidence="7">Belongs to the CobU/CobP family.</text>
</comment>
<dbReference type="GO" id="GO:0016301">
    <property type="term" value="F:kinase activity"/>
    <property type="evidence" value="ECO:0007669"/>
    <property type="project" value="UniProtKB-KW"/>
</dbReference>
<dbReference type="EC" id="2.7.7.62" evidence="9"/>
<dbReference type="Gene3D" id="3.40.50.300">
    <property type="entry name" value="P-loop containing nucleotide triphosphate hydrolases"/>
    <property type="match status" value="1"/>
</dbReference>
<evidence type="ECO:0000256" key="11">
    <source>
        <dbReference type="ARBA" id="ARBA00022679"/>
    </source>
</evidence>
<evidence type="ECO:0000256" key="14">
    <source>
        <dbReference type="ARBA" id="ARBA00022840"/>
    </source>
</evidence>
<evidence type="ECO:0000256" key="6">
    <source>
        <dbReference type="ARBA" id="ARBA00005159"/>
    </source>
</evidence>
<evidence type="ECO:0000256" key="16">
    <source>
        <dbReference type="ARBA" id="ARBA00029570"/>
    </source>
</evidence>
<proteinExistence type="inferred from homology"/>
<evidence type="ECO:0000256" key="15">
    <source>
        <dbReference type="ARBA" id="ARBA00023134"/>
    </source>
</evidence>
<evidence type="ECO:0000256" key="10">
    <source>
        <dbReference type="ARBA" id="ARBA00022573"/>
    </source>
</evidence>
<dbReference type="EMBL" id="SLTR01000002">
    <property type="protein sequence ID" value="TDB05181.1"/>
    <property type="molecule type" value="Genomic_DNA"/>
</dbReference>
<keyword evidence="19" id="KW-1185">Reference proteome</keyword>
<keyword evidence="15" id="KW-0342">GTP-binding</keyword>
<dbReference type="EC" id="2.7.1.156" evidence="8"/>
<evidence type="ECO:0000256" key="13">
    <source>
        <dbReference type="ARBA" id="ARBA00022777"/>
    </source>
</evidence>
<dbReference type="SUPFAM" id="SSF52540">
    <property type="entry name" value="P-loop containing nucleoside triphosphate hydrolases"/>
    <property type="match status" value="1"/>
</dbReference>
<keyword evidence="10" id="KW-0169">Cobalamin biosynthesis</keyword>
<evidence type="ECO:0000256" key="17">
    <source>
        <dbReference type="ARBA" id="ARBA00030571"/>
    </source>
</evidence>
<gene>
    <name evidence="18" type="ORF">E0702_03060</name>
</gene>
<dbReference type="RefSeq" id="WP_132041480.1">
    <property type="nucleotide sequence ID" value="NZ_SLTR01000002.1"/>
</dbReference>
<comment type="catalytic activity">
    <reaction evidence="2">
        <text>adenosylcob(III)inamide phosphate + GTP + H(+) = adenosylcob(III)inamide-GDP + diphosphate</text>
        <dbReference type="Rhea" id="RHEA:22712"/>
        <dbReference type="ChEBI" id="CHEBI:15378"/>
        <dbReference type="ChEBI" id="CHEBI:33019"/>
        <dbReference type="ChEBI" id="CHEBI:37565"/>
        <dbReference type="ChEBI" id="CHEBI:58502"/>
        <dbReference type="ChEBI" id="CHEBI:60487"/>
        <dbReference type="EC" id="2.7.7.62"/>
    </reaction>
</comment>
<evidence type="ECO:0000313" key="19">
    <source>
        <dbReference type="Proteomes" id="UP000294823"/>
    </source>
</evidence>